<dbReference type="Proteomes" id="UP001165120">
    <property type="component" value="Unassembled WGS sequence"/>
</dbReference>
<dbReference type="GO" id="GO:0005946">
    <property type="term" value="C:alpha,alpha-trehalose-phosphate synthase complex (UDP-forming)"/>
    <property type="evidence" value="ECO:0007669"/>
    <property type="project" value="TreeGrafter"/>
</dbReference>
<keyword evidence="2" id="KW-1185">Reference proteome</keyword>
<dbReference type="AlphaFoldDB" id="A0A9W6WHZ1"/>
<dbReference type="InterPro" id="IPR003337">
    <property type="entry name" value="Trehalose_PPase"/>
</dbReference>
<evidence type="ECO:0000313" key="2">
    <source>
        <dbReference type="Proteomes" id="UP001165120"/>
    </source>
</evidence>
<reference evidence="1" key="1">
    <citation type="submission" date="2023-04" db="EMBL/GenBank/DDBJ databases">
        <title>Candida boidinii NBRC 10035.</title>
        <authorList>
            <person name="Ichikawa N."/>
            <person name="Sato H."/>
            <person name="Tonouchi N."/>
        </authorList>
    </citation>
    <scope>NUCLEOTIDE SEQUENCE</scope>
    <source>
        <strain evidence="1">NBRC 10035</strain>
    </source>
</reference>
<dbReference type="GO" id="GO:0004805">
    <property type="term" value="F:trehalose-phosphatase activity"/>
    <property type="evidence" value="ECO:0007669"/>
    <property type="project" value="TreeGrafter"/>
</dbReference>
<dbReference type="Pfam" id="PF02358">
    <property type="entry name" value="Trehalose_PPase"/>
    <property type="match status" value="1"/>
</dbReference>
<sequence length="404" mass="45160">MSPEEKLNRWNTMIKLINEHDSTNWVTNCLNAIDNAWIQEQEFQSFNLNSLNQKKFNEKYFMSSDNVTVNKDSKRLIILNLGSLTSNVNVQGSSISPVQKQYIDKVLRDLTNDPQNIIYIISYLKRVDLTRKYKRIPELGLISENGGYIKLADSSRWISVVDVNELQWMPQIIDLVANLSEKLNGSTIEVEECTIRFHTEQVFDMDPEHKRALVGDLITHINDLYSRDNVHATLVNGIVIVQESNLAIRSLSFVISSHNNDKLFNGPIKLLPSSSSCSPLTQPNEEIIPTNSIDSTVENSLSGRSNSANSVIVHNGISGFTNSNRIGLVVYAGGDSPVDEDIYSFCNEKFKNGEIDDVLTIKANNSVIKKNNDMTNLSSLAGSKINGVNQLFSLLSNANSDICL</sequence>
<dbReference type="PANTHER" id="PTHR10788:SF15">
    <property type="entry name" value="TREHALOSE SYNTHASE COMPLEX REGULATORY SUBUNIT TPS3-RELATED"/>
    <property type="match status" value="1"/>
</dbReference>
<gene>
    <name evidence="1" type="ORF">Cboi02_000358600</name>
</gene>
<dbReference type="InterPro" id="IPR001830">
    <property type="entry name" value="Glyco_trans_20"/>
</dbReference>
<evidence type="ECO:0000313" key="1">
    <source>
        <dbReference type="EMBL" id="GME72387.1"/>
    </source>
</evidence>
<dbReference type="EMBL" id="BSXN01001266">
    <property type="protein sequence ID" value="GME72387.1"/>
    <property type="molecule type" value="Genomic_DNA"/>
</dbReference>
<dbReference type="GO" id="GO:0005829">
    <property type="term" value="C:cytosol"/>
    <property type="evidence" value="ECO:0007669"/>
    <property type="project" value="TreeGrafter"/>
</dbReference>
<name>A0A9W6WHZ1_CANBO</name>
<comment type="caution">
    <text evidence="1">The sequence shown here is derived from an EMBL/GenBank/DDBJ whole genome shotgun (WGS) entry which is preliminary data.</text>
</comment>
<dbReference type="GO" id="GO:0005992">
    <property type="term" value="P:trehalose biosynthetic process"/>
    <property type="evidence" value="ECO:0007669"/>
    <property type="project" value="InterPro"/>
</dbReference>
<protein>
    <submittedName>
        <fullName evidence="1">Unnamed protein product</fullName>
    </submittedName>
</protein>
<accession>A0A9W6WHZ1</accession>
<dbReference type="GO" id="GO:0003825">
    <property type="term" value="F:alpha,alpha-trehalose-phosphate synthase (UDP-forming) activity"/>
    <property type="evidence" value="ECO:0007669"/>
    <property type="project" value="TreeGrafter"/>
</dbReference>
<proteinExistence type="predicted"/>
<organism evidence="1 2">
    <name type="scientific">Candida boidinii</name>
    <name type="common">Yeast</name>
    <dbReference type="NCBI Taxonomy" id="5477"/>
    <lineage>
        <taxon>Eukaryota</taxon>
        <taxon>Fungi</taxon>
        <taxon>Dikarya</taxon>
        <taxon>Ascomycota</taxon>
        <taxon>Saccharomycotina</taxon>
        <taxon>Pichiomycetes</taxon>
        <taxon>Pichiales</taxon>
        <taxon>Pichiaceae</taxon>
        <taxon>Ogataea</taxon>
        <taxon>Ogataea/Candida clade</taxon>
    </lineage>
</organism>
<dbReference type="PANTHER" id="PTHR10788">
    <property type="entry name" value="TREHALOSE-6-PHOSPHATE SYNTHASE"/>
    <property type="match status" value="1"/>
</dbReference>